<accession>A0A3L7ACU7</accession>
<proteinExistence type="predicted"/>
<feature type="compositionally biased region" description="Low complexity" evidence="1">
    <location>
        <begin position="426"/>
        <end position="457"/>
    </location>
</feature>
<keyword evidence="4" id="KW-1185">Reference proteome</keyword>
<gene>
    <name evidence="3" type="ORF">D9V32_00260</name>
</gene>
<name>A0A3L7ACU7_9MICO</name>
<keyword evidence="2" id="KW-0732">Signal</keyword>
<reference evidence="3 4" key="1">
    <citation type="submission" date="2018-10" db="EMBL/GenBank/DDBJ databases">
        <authorList>
            <person name="Li J."/>
        </authorList>
    </citation>
    <scope>NUCLEOTIDE SEQUENCE [LARGE SCALE GENOMIC DNA]</scope>
    <source>
        <strain evidence="3 4">IF 016277</strain>
    </source>
</reference>
<dbReference type="EMBL" id="RCUX01000001">
    <property type="protein sequence ID" value="RLP77804.1"/>
    <property type="molecule type" value="Genomic_DNA"/>
</dbReference>
<feature type="region of interest" description="Disordered" evidence="1">
    <location>
        <begin position="420"/>
        <end position="477"/>
    </location>
</feature>
<feature type="chain" id="PRO_5039137917" evidence="2">
    <location>
        <begin position="39"/>
        <end position="477"/>
    </location>
</feature>
<sequence>MKKNTRFGSAVSRSVALALAGTVIAGAGISAAAAPAMAAPAKADTSDLGPAYSGAVRTYGVYAAADVLFGVVSARANISEAVAVADSHGLKPYAGVGADMYGVPYRVWSDANSRSYARSAPLGIGALGLPIIPIQSESKSGVLGDGGRKASPVGELSLGAIGALNLLSGDADSSWRVAQKGGVLAEANQTIGTLDLLPKSTLPELPLILPLVGADLGQTSAKVELTTQALTGKEDQLQVNSTATWTFADVQILGDLLRASWSGSRDTVPTLTASASGLFGQAKVDIPNMPMMQIRVLGIPVTITPNATIDLDAILPYEVSRIISGSISYGGITNVYEDPYGTEARGTMNGLNASLRILKVLPWLPPLGNAELGFMRADVSAKMQAGGVTTQDMQAIVDGYPVDGTNAGSGVVPRKTEAPADLPFLAPKSSTPAVTTPAPKPSAPAVTPSAPAKTPAPAFTPPPLNGKNTVKAPTVKK</sequence>
<evidence type="ECO:0000313" key="4">
    <source>
        <dbReference type="Proteomes" id="UP000272503"/>
    </source>
</evidence>
<dbReference type="InterPro" id="IPR006311">
    <property type="entry name" value="TAT_signal"/>
</dbReference>
<dbReference type="PROSITE" id="PS51318">
    <property type="entry name" value="TAT"/>
    <property type="match status" value="1"/>
</dbReference>
<dbReference type="Proteomes" id="UP000272503">
    <property type="component" value="Unassembled WGS sequence"/>
</dbReference>
<dbReference type="OrthoDB" id="5143987at2"/>
<feature type="signal peptide" evidence="2">
    <location>
        <begin position="1"/>
        <end position="38"/>
    </location>
</feature>
<dbReference type="RefSeq" id="WP_121646900.1">
    <property type="nucleotide sequence ID" value="NZ_RCUX01000001.1"/>
</dbReference>
<evidence type="ECO:0000256" key="1">
    <source>
        <dbReference type="SAM" id="MobiDB-lite"/>
    </source>
</evidence>
<evidence type="ECO:0000313" key="3">
    <source>
        <dbReference type="EMBL" id="RLP77804.1"/>
    </source>
</evidence>
<evidence type="ECO:0000256" key="2">
    <source>
        <dbReference type="SAM" id="SignalP"/>
    </source>
</evidence>
<dbReference type="AlphaFoldDB" id="A0A3L7ACU7"/>
<organism evidence="3 4">
    <name type="scientific">Mycetocola tolaasinivorans</name>
    <dbReference type="NCBI Taxonomy" id="76635"/>
    <lineage>
        <taxon>Bacteria</taxon>
        <taxon>Bacillati</taxon>
        <taxon>Actinomycetota</taxon>
        <taxon>Actinomycetes</taxon>
        <taxon>Micrococcales</taxon>
        <taxon>Microbacteriaceae</taxon>
        <taxon>Mycetocola</taxon>
    </lineage>
</organism>
<comment type="caution">
    <text evidence="3">The sequence shown here is derived from an EMBL/GenBank/DDBJ whole genome shotgun (WGS) entry which is preliminary data.</text>
</comment>
<protein>
    <submittedName>
        <fullName evidence="3">Uncharacterized protein</fullName>
    </submittedName>
</protein>